<dbReference type="EMBL" id="UPXP01000016">
    <property type="protein sequence ID" value="VBB39862.1"/>
    <property type="molecule type" value="Genomic_DNA"/>
</dbReference>
<dbReference type="Gene3D" id="2.70.70.10">
    <property type="entry name" value="Glucose Permease (Domain IIA)"/>
    <property type="match status" value="1"/>
</dbReference>
<keyword evidence="1" id="KW-0812">Transmembrane</keyword>
<sequence length="356" mass="39451">MQVIKSAFKIYFIIVSIIILMITAGCRHNGEYWSNEELDTPIVFDETLPNGDLIFSHSILAIEEIGNILPLGNLNPPDHTFPTDHIYFLPKESNRPIFAPADGKILEIRLDTSGSDDVVKIGVTNTMTYYLDHIFLDAGLAVGDWVQAGDRLGLSGGAAAVDLGLMNKNISNGFLSAHHPPSTVYGDAPLKYYEPPLRESLYDLVKPTGEPAYDQAFWGVKDGKFVFDQAGRLIGNWFREGTVGYVFADHLSFCYDFFYTNQLRIAIGKDNATQCKLFAVKGPLADSSRPENIGTGRTTAFPLYNGNIVSSGEPAQARIGLMMVEMIDDNRIKIEIFDDTTNDSRLFTSAACYYTR</sequence>
<dbReference type="SUPFAM" id="SSF51261">
    <property type="entry name" value="Duplicated hybrid motif"/>
    <property type="match status" value="1"/>
</dbReference>
<reference evidence="2" key="1">
    <citation type="submission" date="2018-07" db="EMBL/GenBank/DDBJ databases">
        <authorList>
            <consortium name="Genoscope - CEA"/>
            <person name="William W."/>
        </authorList>
    </citation>
    <scope>NUCLEOTIDE SEQUENCE</scope>
    <source>
        <strain evidence="2">IK1</strain>
    </source>
</reference>
<dbReference type="InterPro" id="IPR011055">
    <property type="entry name" value="Dup_hybrid_motif"/>
</dbReference>
<protein>
    <recommendedName>
        <fullName evidence="3">Peptidase M23 domain-containing protein</fullName>
    </recommendedName>
</protein>
<organism evidence="2">
    <name type="scientific">uncultured Spirochaetota bacterium</name>
    <dbReference type="NCBI Taxonomy" id="460511"/>
    <lineage>
        <taxon>Bacteria</taxon>
        <taxon>Pseudomonadati</taxon>
        <taxon>Spirochaetota</taxon>
        <taxon>environmental samples</taxon>
    </lineage>
</organism>
<keyword evidence="1" id="KW-1133">Transmembrane helix</keyword>
<evidence type="ECO:0008006" key="3">
    <source>
        <dbReference type="Google" id="ProtNLM"/>
    </source>
</evidence>
<feature type="transmembrane region" description="Helical" evidence="1">
    <location>
        <begin position="7"/>
        <end position="25"/>
    </location>
</feature>
<accession>A0A652ZVS4</accession>
<keyword evidence="1" id="KW-0472">Membrane</keyword>
<dbReference type="AlphaFoldDB" id="A0A652ZVS4"/>
<dbReference type="PROSITE" id="PS51257">
    <property type="entry name" value="PROKAR_LIPOPROTEIN"/>
    <property type="match status" value="1"/>
</dbReference>
<evidence type="ECO:0000256" key="1">
    <source>
        <dbReference type="SAM" id="Phobius"/>
    </source>
</evidence>
<name>A0A652ZVS4_9SPIR</name>
<evidence type="ECO:0000313" key="2">
    <source>
        <dbReference type="EMBL" id="VBB39862.1"/>
    </source>
</evidence>
<proteinExistence type="predicted"/>
<gene>
    <name evidence="2" type="ORF">TRIP_E230045</name>
</gene>